<evidence type="ECO:0000313" key="2">
    <source>
        <dbReference type="Proteomes" id="UP000095247"/>
    </source>
</evidence>
<dbReference type="AlphaFoldDB" id="A0A1E5NGL0"/>
<dbReference type="RefSeq" id="WP_069725856.1">
    <property type="nucleotide sequence ID" value="NZ_MDCO01000006.1"/>
</dbReference>
<sequence>MDIFEIIMNAVDDFDERFENVLEALSNKIEGKKIDNEDSAEGIENREETNIIDISAEYISEENIDNSNKIHIGKIDNN</sequence>
<protein>
    <submittedName>
        <fullName evidence="1">Uncharacterized protein</fullName>
    </submittedName>
</protein>
<organism evidence="1 2">
    <name type="scientific">Brachyspira hampsonii</name>
    <dbReference type="NCBI Taxonomy" id="1287055"/>
    <lineage>
        <taxon>Bacteria</taxon>
        <taxon>Pseudomonadati</taxon>
        <taxon>Spirochaetota</taxon>
        <taxon>Spirochaetia</taxon>
        <taxon>Brachyspirales</taxon>
        <taxon>Brachyspiraceae</taxon>
        <taxon>Brachyspira</taxon>
    </lineage>
</organism>
<comment type="caution">
    <text evidence="1">The sequence shown here is derived from an EMBL/GenBank/DDBJ whole genome shotgun (WGS) entry which is preliminary data.</text>
</comment>
<reference evidence="1 2" key="1">
    <citation type="submission" date="2016-08" db="EMBL/GenBank/DDBJ databases">
        <title>Characterization and recognition of Brachyspira hampsonii sp. nov., a novel intestinal spirochete that is pathogenic to pigs.</title>
        <authorList>
            <person name="Mirajkar N."/>
            <person name="La T."/>
            <person name="Phillips N."/>
            <person name="Hampson D."/>
            <person name="Gebhart C."/>
        </authorList>
    </citation>
    <scope>NUCLEOTIDE SEQUENCE [LARGE SCALE GENOMIC DNA]</scope>
    <source>
        <strain evidence="1 2">P280/1</strain>
    </source>
</reference>
<accession>A0A1E5NGL0</accession>
<proteinExistence type="predicted"/>
<dbReference type="Proteomes" id="UP000095247">
    <property type="component" value="Unassembled WGS sequence"/>
</dbReference>
<name>A0A1E5NGL0_9SPIR</name>
<gene>
    <name evidence="1" type="ORF">BFL38_13445</name>
</gene>
<dbReference type="EMBL" id="MDCO01000006">
    <property type="protein sequence ID" value="OEJ15302.1"/>
    <property type="molecule type" value="Genomic_DNA"/>
</dbReference>
<evidence type="ECO:0000313" key="1">
    <source>
        <dbReference type="EMBL" id="OEJ15302.1"/>
    </source>
</evidence>